<dbReference type="EMBL" id="JENY01000015">
    <property type="protein sequence ID" value="EXL06854.1"/>
    <property type="molecule type" value="Genomic_DNA"/>
</dbReference>
<dbReference type="PATRIC" id="fig|69279.3.peg.2456"/>
<reference evidence="1 3" key="1">
    <citation type="submission" date="2014-02" db="EMBL/GenBank/DDBJ databases">
        <title>Aquamicrobium defluvii Genome sequencing.</title>
        <authorList>
            <person name="Wang X."/>
        </authorList>
    </citation>
    <scope>NUCLEOTIDE SEQUENCE [LARGE SCALE GENOMIC DNA]</scope>
    <source>
        <strain evidence="1 3">W13Z1</strain>
    </source>
</reference>
<organism evidence="1 3">
    <name type="scientific">Aquamicrobium defluvii</name>
    <dbReference type="NCBI Taxonomy" id="69279"/>
    <lineage>
        <taxon>Bacteria</taxon>
        <taxon>Pseudomonadati</taxon>
        <taxon>Pseudomonadota</taxon>
        <taxon>Alphaproteobacteria</taxon>
        <taxon>Hyphomicrobiales</taxon>
        <taxon>Phyllobacteriaceae</taxon>
        <taxon>Aquamicrobium</taxon>
    </lineage>
</organism>
<keyword evidence="4" id="KW-1185">Reference proteome</keyword>
<accession>A0A011T5M7</accession>
<dbReference type="RefSeq" id="WP_156953489.1">
    <property type="nucleotide sequence ID" value="NZ_KK073888.1"/>
</dbReference>
<evidence type="ECO:0000313" key="4">
    <source>
        <dbReference type="Proteomes" id="UP000294958"/>
    </source>
</evidence>
<evidence type="ECO:0000313" key="1">
    <source>
        <dbReference type="EMBL" id="EXL06854.1"/>
    </source>
</evidence>
<protein>
    <submittedName>
        <fullName evidence="1">Uncharacterized protein</fullName>
    </submittedName>
</protein>
<sequence length="84" mass="9571">MEIYVEPARRPGKRKLIRRSSLSPAEIDPENGGLRLTLEAEGIYDKSTYRYTLKLSPETLATMFVAWNDLQGTARQHCRDAFLG</sequence>
<name>A0A011T5M7_9HYPH</name>
<dbReference type="AlphaFoldDB" id="A0A011T5M7"/>
<gene>
    <name evidence="1" type="ORF">BG36_05335</name>
    <name evidence="2" type="ORF">DES43_10789</name>
</gene>
<proteinExistence type="predicted"/>
<dbReference type="HOGENOM" id="CLU_2748963_0_0_5"/>
<reference evidence="2 4" key="2">
    <citation type="submission" date="2019-03" db="EMBL/GenBank/DDBJ databases">
        <title>Genomic Encyclopedia of Type Strains, Phase IV (KMG-IV): sequencing the most valuable type-strain genomes for metagenomic binning, comparative biology and taxonomic classification.</title>
        <authorList>
            <person name="Goeker M."/>
        </authorList>
    </citation>
    <scope>NUCLEOTIDE SEQUENCE [LARGE SCALE GENOMIC DNA]</scope>
    <source>
        <strain evidence="2 4">DSM 11603</strain>
    </source>
</reference>
<comment type="caution">
    <text evidence="1">The sequence shown here is derived from an EMBL/GenBank/DDBJ whole genome shotgun (WGS) entry which is preliminary data.</text>
</comment>
<dbReference type="Proteomes" id="UP000019849">
    <property type="component" value="Unassembled WGS sequence"/>
</dbReference>
<dbReference type="EMBL" id="SNZF01000007">
    <property type="protein sequence ID" value="TDR35921.1"/>
    <property type="molecule type" value="Genomic_DNA"/>
</dbReference>
<evidence type="ECO:0000313" key="2">
    <source>
        <dbReference type="EMBL" id="TDR35921.1"/>
    </source>
</evidence>
<evidence type="ECO:0000313" key="3">
    <source>
        <dbReference type="Proteomes" id="UP000019849"/>
    </source>
</evidence>
<dbReference type="Proteomes" id="UP000294958">
    <property type="component" value="Unassembled WGS sequence"/>
</dbReference>